<gene>
    <name evidence="1" type="ORF">Sya03_49970</name>
</gene>
<sequence length="150" mass="16628">MPEYPGLVLPSYHEHYGAPVKILATPDGGMVVWRASSETGAWERRDDLAGDVLFARGEDSYVRTPQAFVETTEQWRARWKVADGAVAALYETADALRATARDEGRALTPAEVALIRGIWRRTYRMVEERLRAEGNPAADPDLLEREGGAA</sequence>
<organism evidence="1 2">
    <name type="scientific">Spirilliplanes yamanashiensis</name>
    <dbReference type="NCBI Taxonomy" id="42233"/>
    <lineage>
        <taxon>Bacteria</taxon>
        <taxon>Bacillati</taxon>
        <taxon>Actinomycetota</taxon>
        <taxon>Actinomycetes</taxon>
        <taxon>Micromonosporales</taxon>
        <taxon>Micromonosporaceae</taxon>
        <taxon>Spirilliplanes</taxon>
    </lineage>
</organism>
<comment type="caution">
    <text evidence="1">The sequence shown here is derived from an EMBL/GenBank/DDBJ whole genome shotgun (WGS) entry which is preliminary data.</text>
</comment>
<dbReference type="Proteomes" id="UP000652013">
    <property type="component" value="Unassembled WGS sequence"/>
</dbReference>
<protein>
    <submittedName>
        <fullName evidence="1">Uncharacterized protein</fullName>
    </submittedName>
</protein>
<reference evidence="1" key="1">
    <citation type="submission" date="2021-01" db="EMBL/GenBank/DDBJ databases">
        <title>Whole genome shotgun sequence of Spirilliplanes yamanashiensis NBRC 15828.</title>
        <authorList>
            <person name="Komaki H."/>
            <person name="Tamura T."/>
        </authorList>
    </citation>
    <scope>NUCLEOTIDE SEQUENCE</scope>
    <source>
        <strain evidence="1">NBRC 15828</strain>
    </source>
</reference>
<dbReference type="AlphaFoldDB" id="A0A8J3YCV8"/>
<name>A0A8J3YCV8_9ACTN</name>
<keyword evidence="2" id="KW-1185">Reference proteome</keyword>
<proteinExistence type="predicted"/>
<dbReference type="EMBL" id="BOOY01000036">
    <property type="protein sequence ID" value="GIJ05645.1"/>
    <property type="molecule type" value="Genomic_DNA"/>
</dbReference>
<dbReference type="RefSeq" id="WP_203940858.1">
    <property type="nucleotide sequence ID" value="NZ_BAAAGJ010000003.1"/>
</dbReference>
<accession>A0A8J3YCV8</accession>
<evidence type="ECO:0000313" key="1">
    <source>
        <dbReference type="EMBL" id="GIJ05645.1"/>
    </source>
</evidence>
<evidence type="ECO:0000313" key="2">
    <source>
        <dbReference type="Proteomes" id="UP000652013"/>
    </source>
</evidence>